<dbReference type="GO" id="GO:0032543">
    <property type="term" value="P:mitochondrial translation"/>
    <property type="evidence" value="ECO:0007669"/>
    <property type="project" value="InterPro"/>
</dbReference>
<dbReference type="Ensembl" id="ENSSPUT00000023632.1">
    <property type="protein sequence ID" value="ENSSPUP00000022176.1"/>
    <property type="gene ID" value="ENSSPUG00000017021.1"/>
</dbReference>
<dbReference type="GO" id="GO:0005829">
    <property type="term" value="C:cytosol"/>
    <property type="evidence" value="ECO:0007669"/>
    <property type="project" value="Ensembl"/>
</dbReference>
<dbReference type="SUPFAM" id="SSF47072">
    <property type="entry name" value="Cysteine alpha-hairpin motif"/>
    <property type="match status" value="1"/>
</dbReference>
<dbReference type="GO" id="GO:0001650">
    <property type="term" value="C:fibrillar center"/>
    <property type="evidence" value="ECO:0007669"/>
    <property type="project" value="Ensembl"/>
</dbReference>
<dbReference type="Proteomes" id="UP000694392">
    <property type="component" value="Unplaced"/>
</dbReference>
<accession>A0A8D0HHR2</accession>
<dbReference type="GO" id="GO:0003723">
    <property type="term" value="F:RNA binding"/>
    <property type="evidence" value="ECO:0007669"/>
    <property type="project" value="TreeGrafter"/>
</dbReference>
<keyword evidence="2" id="KW-1185">Reference proteome</keyword>
<dbReference type="OMA" id="NDSACAK"/>
<reference evidence="1" key="2">
    <citation type="submission" date="2025-09" db="UniProtKB">
        <authorList>
            <consortium name="Ensembl"/>
        </authorList>
    </citation>
    <scope>IDENTIFICATION</scope>
</reference>
<dbReference type="GO" id="GO:0005761">
    <property type="term" value="C:mitochondrial ribosome"/>
    <property type="evidence" value="ECO:0007669"/>
    <property type="project" value="InterPro"/>
</dbReference>
<dbReference type="PANTHER" id="PTHR31278">
    <property type="entry name" value="CHCHD1"/>
    <property type="match status" value="1"/>
</dbReference>
<evidence type="ECO:0000313" key="1">
    <source>
        <dbReference type="Ensembl" id="ENSSPUP00000022176.1"/>
    </source>
</evidence>
<protein>
    <submittedName>
        <fullName evidence="1">Coiled-coil-helix-coiled-coil-helix domain containing 1</fullName>
    </submittedName>
</protein>
<name>A0A8D0HHR2_SPHPU</name>
<gene>
    <name evidence="1" type="primary">CHCHD1</name>
</gene>
<evidence type="ECO:0000313" key="2">
    <source>
        <dbReference type="Proteomes" id="UP000694392"/>
    </source>
</evidence>
<dbReference type="InterPro" id="IPR033620">
    <property type="entry name" value="Ribosomal_mS37_met"/>
</dbReference>
<dbReference type="AlphaFoldDB" id="A0A8D0HHR2"/>
<organism evidence="1 2">
    <name type="scientific">Sphenodon punctatus</name>
    <name type="common">Tuatara</name>
    <name type="synonym">Hatteria punctata</name>
    <dbReference type="NCBI Taxonomy" id="8508"/>
    <lineage>
        <taxon>Eukaryota</taxon>
        <taxon>Metazoa</taxon>
        <taxon>Chordata</taxon>
        <taxon>Craniata</taxon>
        <taxon>Vertebrata</taxon>
        <taxon>Euteleostomi</taxon>
        <taxon>Lepidosauria</taxon>
        <taxon>Sphenodontia</taxon>
        <taxon>Sphenodontidae</taxon>
        <taxon>Sphenodon</taxon>
    </lineage>
</organism>
<dbReference type="GO" id="GO:0005654">
    <property type="term" value="C:nucleoplasm"/>
    <property type="evidence" value="ECO:0007669"/>
    <property type="project" value="Ensembl"/>
</dbReference>
<dbReference type="GeneTree" id="ENSGT00390000007683"/>
<dbReference type="InterPro" id="IPR009069">
    <property type="entry name" value="Cys_alpha_HP_mot_SF"/>
</dbReference>
<proteinExistence type="predicted"/>
<reference evidence="1" key="1">
    <citation type="submission" date="2025-08" db="UniProtKB">
        <authorList>
            <consortium name="Ensembl"/>
        </authorList>
    </citation>
    <scope>IDENTIFICATION</scope>
</reference>
<sequence>MEMSLMMACWKQNEFNDAACTKEIQKFHDCAVKSDAKRKEQIKQESLGQTRTLTSKQVNYLLKKFPNITQNY</sequence>
<dbReference type="PANTHER" id="PTHR31278:SF2">
    <property type="entry name" value="SMALL RIBOSOMAL SUBUNIT PROTEIN MS37"/>
    <property type="match status" value="1"/>
</dbReference>